<evidence type="ECO:0000313" key="3">
    <source>
        <dbReference type="EMBL" id="MFD2164218.1"/>
    </source>
</evidence>
<dbReference type="SUPFAM" id="SSF52821">
    <property type="entry name" value="Rhodanese/Cell cycle control phosphatase"/>
    <property type="match status" value="1"/>
</dbReference>
<dbReference type="SMART" id="SM00450">
    <property type="entry name" value="RHOD"/>
    <property type="match status" value="1"/>
</dbReference>
<feature type="compositionally biased region" description="Basic and acidic residues" evidence="1">
    <location>
        <begin position="1"/>
        <end position="15"/>
    </location>
</feature>
<comment type="caution">
    <text evidence="3">The sequence shown here is derived from an EMBL/GenBank/DDBJ whole genome shotgun (WGS) entry which is preliminary data.</text>
</comment>
<accession>A0ABW4ZQ25</accession>
<dbReference type="PROSITE" id="PS50206">
    <property type="entry name" value="RHODANESE_3"/>
    <property type="match status" value="1"/>
</dbReference>
<gene>
    <name evidence="3" type="ORF">ACFSJU_17545</name>
</gene>
<dbReference type="InterPro" id="IPR001763">
    <property type="entry name" value="Rhodanese-like_dom"/>
</dbReference>
<protein>
    <submittedName>
        <fullName evidence="3">Rhodanese-like domain-containing protein</fullName>
    </submittedName>
</protein>
<keyword evidence="4" id="KW-1185">Reference proteome</keyword>
<sequence length="128" mass="14136">MEHKTASDLVKDAKQSIENLSPEEVDEELSNNDITLIDIRESEELKQNGRIAGSVHAPRGMLEFYADSTLPYHKQEFDKNKRLILHCASGGRSALAAATLKQMGYENVAHMDGGINAWKQSGKPVIEG</sequence>
<feature type="region of interest" description="Disordered" evidence="1">
    <location>
        <begin position="1"/>
        <end position="28"/>
    </location>
</feature>
<evidence type="ECO:0000259" key="2">
    <source>
        <dbReference type="PROSITE" id="PS50206"/>
    </source>
</evidence>
<dbReference type="CDD" id="cd01447">
    <property type="entry name" value="Polysulfide_ST"/>
    <property type="match status" value="1"/>
</dbReference>
<dbReference type="RefSeq" id="WP_255904334.1">
    <property type="nucleotide sequence ID" value="NZ_JAFMZO010000004.1"/>
</dbReference>
<reference evidence="4" key="1">
    <citation type="journal article" date="2019" name="Int. J. Syst. Evol. Microbiol.">
        <title>The Global Catalogue of Microorganisms (GCM) 10K type strain sequencing project: providing services to taxonomists for standard genome sequencing and annotation.</title>
        <authorList>
            <consortium name="The Broad Institute Genomics Platform"/>
            <consortium name="The Broad Institute Genome Sequencing Center for Infectious Disease"/>
            <person name="Wu L."/>
            <person name="Ma J."/>
        </authorList>
    </citation>
    <scope>NUCLEOTIDE SEQUENCE [LARGE SCALE GENOMIC DNA]</scope>
    <source>
        <strain evidence="4">KCTC 42217</strain>
    </source>
</reference>
<name>A0ABW4ZQ25_9SPHI</name>
<dbReference type="Proteomes" id="UP001597387">
    <property type="component" value="Unassembled WGS sequence"/>
</dbReference>
<dbReference type="PANTHER" id="PTHR44086">
    <property type="entry name" value="THIOSULFATE SULFURTRANSFERASE RDL2, MITOCHONDRIAL-RELATED"/>
    <property type="match status" value="1"/>
</dbReference>
<feature type="domain" description="Rhodanese" evidence="2">
    <location>
        <begin position="30"/>
        <end position="127"/>
    </location>
</feature>
<dbReference type="PANTHER" id="PTHR44086:SF13">
    <property type="entry name" value="THIOSULFATE SULFURTRANSFERASE PSPE"/>
    <property type="match status" value="1"/>
</dbReference>
<evidence type="ECO:0000313" key="4">
    <source>
        <dbReference type="Proteomes" id="UP001597387"/>
    </source>
</evidence>
<dbReference type="Gene3D" id="3.40.250.10">
    <property type="entry name" value="Rhodanese-like domain"/>
    <property type="match status" value="1"/>
</dbReference>
<evidence type="ECO:0000256" key="1">
    <source>
        <dbReference type="SAM" id="MobiDB-lite"/>
    </source>
</evidence>
<dbReference type="EMBL" id="JBHUHZ010000003">
    <property type="protein sequence ID" value="MFD2164218.1"/>
    <property type="molecule type" value="Genomic_DNA"/>
</dbReference>
<dbReference type="InterPro" id="IPR036873">
    <property type="entry name" value="Rhodanese-like_dom_sf"/>
</dbReference>
<organism evidence="3 4">
    <name type="scientific">Paradesertivirga mongoliensis</name>
    <dbReference type="NCBI Taxonomy" id="2100740"/>
    <lineage>
        <taxon>Bacteria</taxon>
        <taxon>Pseudomonadati</taxon>
        <taxon>Bacteroidota</taxon>
        <taxon>Sphingobacteriia</taxon>
        <taxon>Sphingobacteriales</taxon>
        <taxon>Sphingobacteriaceae</taxon>
        <taxon>Paradesertivirga</taxon>
    </lineage>
</organism>
<dbReference type="Pfam" id="PF00581">
    <property type="entry name" value="Rhodanese"/>
    <property type="match status" value="1"/>
</dbReference>
<proteinExistence type="predicted"/>